<keyword evidence="8" id="KW-1133">Transmembrane helix</keyword>
<dbReference type="EC" id="3.2.1.106" evidence="12"/>
<gene>
    <name evidence="14" type="ORF">BSTOLATCC_MIC43358</name>
</gene>
<keyword evidence="9" id="KW-0472">Membrane</keyword>
<dbReference type="InterPro" id="IPR031335">
    <property type="entry name" value="Glyco_hydro_63_C"/>
</dbReference>
<keyword evidence="15" id="KW-1185">Reference proteome</keyword>
<dbReference type="SUPFAM" id="SSF57016">
    <property type="entry name" value="Plant lectins/antimicrobial peptides"/>
    <property type="match status" value="1"/>
</dbReference>
<keyword evidence="10" id="KW-0325">Glycoprotein</keyword>
<dbReference type="InterPro" id="IPR004888">
    <property type="entry name" value="Glycoside_hydrolase_63"/>
</dbReference>
<dbReference type="CDD" id="cd10909">
    <property type="entry name" value="ChtBD1_GH18_2"/>
    <property type="match status" value="1"/>
</dbReference>
<feature type="domain" description="Glycosyl hydrolase family 63 C-terminal" evidence="13">
    <location>
        <begin position="229"/>
        <end position="507"/>
    </location>
</feature>
<dbReference type="GO" id="GO:0008061">
    <property type="term" value="F:chitin binding"/>
    <property type="evidence" value="ECO:0007669"/>
    <property type="project" value="UniProtKB-KW"/>
</dbReference>
<keyword evidence="6" id="KW-0256">Endoplasmic reticulum</keyword>
<dbReference type="GO" id="GO:0004573">
    <property type="term" value="F:Glc3Man9GlcNAc2 oligosaccharide glucosidase activity"/>
    <property type="evidence" value="ECO:0007669"/>
    <property type="project" value="UniProtKB-EC"/>
</dbReference>
<comment type="subcellular location">
    <subcellularLocation>
        <location evidence="1">Endoplasmic reticulum membrane</location>
        <topology evidence="1">Single-pass type II membrane protein</topology>
    </subcellularLocation>
</comment>
<dbReference type="GO" id="GO:0005789">
    <property type="term" value="C:endoplasmic reticulum membrane"/>
    <property type="evidence" value="ECO:0007669"/>
    <property type="project" value="UniProtKB-SubCell"/>
</dbReference>
<dbReference type="Pfam" id="PF03200">
    <property type="entry name" value="Glyco_hydro_63"/>
    <property type="match status" value="2"/>
</dbReference>
<dbReference type="PANTHER" id="PTHR10412:SF11">
    <property type="entry name" value="MANNOSYL-OLIGOSACCHARIDE GLUCOSIDASE"/>
    <property type="match status" value="1"/>
</dbReference>
<evidence type="ECO:0000313" key="15">
    <source>
        <dbReference type="Proteomes" id="UP001162131"/>
    </source>
</evidence>
<dbReference type="GO" id="GO:0006487">
    <property type="term" value="P:protein N-linked glycosylation"/>
    <property type="evidence" value="ECO:0007669"/>
    <property type="project" value="TreeGrafter"/>
</dbReference>
<dbReference type="InterPro" id="IPR008928">
    <property type="entry name" value="6-hairpin_glycosidase_sf"/>
</dbReference>
<evidence type="ECO:0000256" key="8">
    <source>
        <dbReference type="ARBA" id="ARBA00022989"/>
    </source>
</evidence>
<evidence type="ECO:0000256" key="2">
    <source>
        <dbReference type="ARBA" id="ARBA00010833"/>
    </source>
</evidence>
<evidence type="ECO:0000256" key="4">
    <source>
        <dbReference type="ARBA" id="ARBA00022692"/>
    </source>
</evidence>
<protein>
    <recommendedName>
        <fullName evidence="12">mannosyl-oligosaccharide glucosidase</fullName>
        <ecNumber evidence="12">3.2.1.106</ecNumber>
    </recommendedName>
</protein>
<proteinExistence type="inferred from homology"/>
<accession>A0AAU9K020</accession>
<keyword evidence="4" id="KW-0812">Transmembrane</keyword>
<dbReference type="PANTHER" id="PTHR10412">
    <property type="entry name" value="MANNOSYL-OLIGOSACCHARIDE GLUCOSIDASE"/>
    <property type="match status" value="1"/>
</dbReference>
<dbReference type="InterPro" id="IPR036861">
    <property type="entry name" value="Endochitinase-like_sf"/>
</dbReference>
<dbReference type="Proteomes" id="UP001162131">
    <property type="component" value="Unassembled WGS sequence"/>
</dbReference>
<organism evidence="14 15">
    <name type="scientific">Blepharisma stoltei</name>
    <dbReference type="NCBI Taxonomy" id="1481888"/>
    <lineage>
        <taxon>Eukaryota</taxon>
        <taxon>Sar</taxon>
        <taxon>Alveolata</taxon>
        <taxon>Ciliophora</taxon>
        <taxon>Postciliodesmatophora</taxon>
        <taxon>Heterotrichea</taxon>
        <taxon>Heterotrichida</taxon>
        <taxon>Blepharismidae</taxon>
        <taxon>Blepharisma</taxon>
    </lineage>
</organism>
<dbReference type="GO" id="GO:0009311">
    <property type="term" value="P:oligosaccharide metabolic process"/>
    <property type="evidence" value="ECO:0007669"/>
    <property type="project" value="InterPro"/>
</dbReference>
<name>A0AAU9K020_9CILI</name>
<feature type="domain" description="Glycosyl hydrolase family 63 C-terminal" evidence="13">
    <location>
        <begin position="581"/>
        <end position="724"/>
    </location>
</feature>
<evidence type="ECO:0000256" key="7">
    <source>
        <dbReference type="ARBA" id="ARBA00022968"/>
    </source>
</evidence>
<evidence type="ECO:0000256" key="11">
    <source>
        <dbReference type="ARBA" id="ARBA00023295"/>
    </source>
</evidence>
<evidence type="ECO:0000313" key="14">
    <source>
        <dbReference type="EMBL" id="CAG9327319.1"/>
    </source>
</evidence>
<dbReference type="AlphaFoldDB" id="A0AAU9K020"/>
<evidence type="ECO:0000256" key="5">
    <source>
        <dbReference type="ARBA" id="ARBA00022801"/>
    </source>
</evidence>
<dbReference type="EMBL" id="CAJZBQ010000043">
    <property type="protein sequence ID" value="CAG9327319.1"/>
    <property type="molecule type" value="Genomic_DNA"/>
</dbReference>
<comment type="caution">
    <text evidence="14">The sequence shown here is derived from an EMBL/GenBank/DDBJ whole genome shotgun (WGS) entry which is preliminary data.</text>
</comment>
<evidence type="ECO:0000256" key="10">
    <source>
        <dbReference type="ARBA" id="ARBA00023180"/>
    </source>
</evidence>
<evidence type="ECO:0000256" key="6">
    <source>
        <dbReference type="ARBA" id="ARBA00022824"/>
    </source>
</evidence>
<evidence type="ECO:0000256" key="9">
    <source>
        <dbReference type="ARBA" id="ARBA00023136"/>
    </source>
</evidence>
<dbReference type="Gene3D" id="1.50.10.10">
    <property type="match status" value="1"/>
</dbReference>
<dbReference type="InterPro" id="IPR038518">
    <property type="entry name" value="Glyco_hydro_63N_sf"/>
</dbReference>
<keyword evidence="11" id="KW-0326">Glycosidase</keyword>
<reference evidence="14" key="1">
    <citation type="submission" date="2021-09" db="EMBL/GenBank/DDBJ databases">
        <authorList>
            <consortium name="AG Swart"/>
            <person name="Singh M."/>
            <person name="Singh A."/>
            <person name="Seah K."/>
            <person name="Emmerich C."/>
        </authorList>
    </citation>
    <scope>NUCLEOTIDE SEQUENCE</scope>
    <source>
        <strain evidence="14">ATCC30299</strain>
    </source>
</reference>
<sequence>MYGLFFLVTFASALDWLLNPANYMTTVNQKLGVEFGIMWGGAYKLNHETREDLAEFSFLYADPGRFYMQQIADKENYIELTQKYRIVENSWIMELEGDHIARSAYDKEGKFINLVFYIATKHGSISKQGDKLLVDGIEFEIKVNSDESYMSYTKGAKVENLDDKLWKVKRFAQKWLLDSFNSQKRVDAFGMLDNNIADESNLLFFQFIIKSPFEVTISYGNAEIPPFENFVENFKEKFKTKFGEPVYEDFEYSTLSMLLSGLSLFSGPIIVQSPNGVERKMNNTLLSFVPSKTFFPRGFLWDEGFHLQVACNWNSEICEEVLKSWLNTMDDRGWIPREQIRGPLSESRVPEAFLSQNMDIGNPPTLIFSIENLSKALMYSSKENLEENEKVKFFKSIYPQLKKWLSWLSISQLNEEGYFMWKGRTLDHNLASGLDDYPRAQLVSTKERHLDLHSWITYFTRCMHKISGYLYYDEDREIYSKKLQKLESQLDELFWDGKKYSDYSGDQFIDQQGKSPYYWRGDNKCGDQNPSPLGGPSDCNPYSDSPCCSEFGWCGNSQGHCSCPKCKRAKKLEDRPELIKKKTFSPHIGYVNLLPFCMGILEKDSPGYKEIIKMIKSPSELWSQHGLRSLSKSDMLYGTGENYWRGPIWINFNYLVLRGIKLYYWDDEDLRKVYGTLKENIIKTVVGNWKENGFLWEQYSDVTGKGQRVHPFAGWTTLILNIMHDIY</sequence>
<evidence type="ECO:0000259" key="13">
    <source>
        <dbReference type="Pfam" id="PF03200"/>
    </source>
</evidence>
<dbReference type="InterPro" id="IPR012341">
    <property type="entry name" value="6hp_glycosidase-like_sf"/>
</dbReference>
<evidence type="ECO:0000256" key="12">
    <source>
        <dbReference type="ARBA" id="ARBA00038888"/>
    </source>
</evidence>
<keyword evidence="7" id="KW-0735">Signal-anchor</keyword>
<evidence type="ECO:0000256" key="1">
    <source>
        <dbReference type="ARBA" id="ARBA00004648"/>
    </source>
</evidence>
<dbReference type="Gene3D" id="2.70.98.110">
    <property type="entry name" value="Glycosyl hydrolase family 63, N-terminal domain"/>
    <property type="match status" value="1"/>
</dbReference>
<keyword evidence="3" id="KW-0147">Chitin-binding</keyword>
<keyword evidence="5" id="KW-0378">Hydrolase</keyword>
<comment type="similarity">
    <text evidence="2">Belongs to the glycosyl hydrolase 63 family.</text>
</comment>
<dbReference type="SUPFAM" id="SSF48208">
    <property type="entry name" value="Six-hairpin glycosidases"/>
    <property type="match status" value="1"/>
</dbReference>
<evidence type="ECO:0000256" key="3">
    <source>
        <dbReference type="ARBA" id="ARBA00022669"/>
    </source>
</evidence>